<feature type="binding site" evidence="10">
    <location>
        <position position="387"/>
    </location>
    <ligand>
        <name>(2R)-2-phosphoglycerate</name>
        <dbReference type="ChEBI" id="CHEBI:58289"/>
    </ligand>
</feature>
<evidence type="ECO:0000259" key="15">
    <source>
        <dbReference type="SMART" id="SM01193"/>
    </source>
</evidence>
<dbReference type="KEGG" id="pabo:BCY86_03215"/>
<comment type="pathway">
    <text evidence="1 10">Carbohydrate degradation; glycolysis; pyruvate from D-glyceraldehyde 3-phosphate: step 4/5.</text>
</comment>
<evidence type="ECO:0000256" key="13">
    <source>
        <dbReference type="PIRSR" id="PIRSR001400-3"/>
    </source>
</evidence>
<dbReference type="InterPro" id="IPR036849">
    <property type="entry name" value="Enolase-like_C_sf"/>
</dbReference>
<evidence type="ECO:0000256" key="10">
    <source>
        <dbReference type="HAMAP-Rule" id="MF_00318"/>
    </source>
</evidence>
<dbReference type="HAMAP" id="MF_00318">
    <property type="entry name" value="Enolase"/>
    <property type="match status" value="1"/>
</dbReference>
<dbReference type="Gene3D" id="3.30.390.10">
    <property type="entry name" value="Enolase-like, N-terminal domain"/>
    <property type="match status" value="1"/>
</dbReference>
<evidence type="ECO:0000256" key="3">
    <source>
        <dbReference type="ARBA" id="ARBA00012058"/>
    </source>
</evidence>
<proteinExistence type="inferred from homology"/>
<dbReference type="GO" id="GO:0009986">
    <property type="term" value="C:cell surface"/>
    <property type="evidence" value="ECO:0007669"/>
    <property type="project" value="UniProtKB-SubCell"/>
</dbReference>
<feature type="binding site" evidence="12">
    <location>
        <position position="387"/>
    </location>
    <ligand>
        <name>substrate</name>
    </ligand>
</feature>
<comment type="cofactor">
    <cofactor evidence="13">
        <name>Mg(2+)</name>
        <dbReference type="ChEBI" id="CHEBI:18420"/>
    </cofactor>
    <text evidence="13">Mg(2+) is required for catalysis and for stabilizing the dimer.</text>
</comment>
<dbReference type="InterPro" id="IPR020809">
    <property type="entry name" value="Enolase_CS"/>
</dbReference>
<evidence type="ECO:0000256" key="12">
    <source>
        <dbReference type="PIRSR" id="PIRSR001400-2"/>
    </source>
</evidence>
<dbReference type="InterPro" id="IPR000941">
    <property type="entry name" value="Enolase"/>
</dbReference>
<dbReference type="RefSeq" id="WP_075276443.1">
    <property type="nucleotide sequence ID" value="NZ_CP016908.1"/>
</dbReference>
<gene>
    <name evidence="10" type="primary">eno</name>
    <name evidence="16" type="ORF">BCY86_03215</name>
</gene>
<comment type="cofactor">
    <cofactor evidence="10">
        <name>Mg(2+)</name>
        <dbReference type="ChEBI" id="CHEBI:18420"/>
    </cofactor>
    <text evidence="10">Binds a second Mg(2+) ion via substrate during catalysis.</text>
</comment>
<keyword evidence="10" id="KW-0963">Cytoplasm</keyword>
<evidence type="ECO:0000256" key="6">
    <source>
        <dbReference type="ARBA" id="ARBA00022842"/>
    </source>
</evidence>
<feature type="binding site" evidence="12">
    <location>
        <position position="311"/>
    </location>
    <ligand>
        <name>substrate</name>
    </ligand>
</feature>
<dbReference type="SMART" id="SM01193">
    <property type="entry name" value="Enolase_N"/>
    <property type="match status" value="1"/>
</dbReference>
<feature type="binding site" evidence="10">
    <location>
        <position position="365"/>
    </location>
    <ligand>
        <name>(2R)-2-phosphoglycerate</name>
        <dbReference type="ChEBI" id="CHEBI:58289"/>
    </ligand>
</feature>
<evidence type="ECO:0000259" key="14">
    <source>
        <dbReference type="SMART" id="SM01192"/>
    </source>
</evidence>
<dbReference type="Gene3D" id="3.20.20.120">
    <property type="entry name" value="Enolase-like C-terminal domain"/>
    <property type="match status" value="1"/>
</dbReference>
<keyword evidence="5 10" id="KW-0964">Secreted</keyword>
<organism evidence="16 17">
    <name type="scientific">Pajaroellobacter abortibovis</name>
    <dbReference type="NCBI Taxonomy" id="1882918"/>
    <lineage>
        <taxon>Bacteria</taxon>
        <taxon>Pseudomonadati</taxon>
        <taxon>Myxococcota</taxon>
        <taxon>Polyangia</taxon>
        <taxon>Polyangiales</taxon>
        <taxon>Polyangiaceae</taxon>
    </lineage>
</organism>
<reference evidence="16 17" key="1">
    <citation type="submission" date="2016-08" db="EMBL/GenBank/DDBJ databases">
        <title>Identification and validation of antigenic proteins from Pajaroellobacter abortibovis using de-novo genome sequence assembly and reverse vaccinology.</title>
        <authorList>
            <person name="Welly B.T."/>
            <person name="Miller M.R."/>
            <person name="Stott J.L."/>
            <person name="Blanchard M.T."/>
            <person name="Islas-Trejo A.D."/>
            <person name="O'Rourke S.M."/>
            <person name="Young A.E."/>
            <person name="Medrano J.F."/>
            <person name="Van Eenennaam A.L."/>
        </authorList>
    </citation>
    <scope>NUCLEOTIDE SEQUENCE [LARGE SCALE GENOMIC DNA]</scope>
    <source>
        <strain evidence="16 17">BTF92-0548A/99-0131</strain>
    </source>
</reference>
<dbReference type="STRING" id="1882918.BCY86_03215"/>
<dbReference type="GO" id="GO:0000015">
    <property type="term" value="C:phosphopyruvate hydratase complex"/>
    <property type="evidence" value="ECO:0007669"/>
    <property type="project" value="InterPro"/>
</dbReference>
<dbReference type="SUPFAM" id="SSF51604">
    <property type="entry name" value="Enolase C-terminal domain-like"/>
    <property type="match status" value="1"/>
</dbReference>
<comment type="catalytic activity">
    <reaction evidence="10">
        <text>(2R)-2-phosphoglycerate = phosphoenolpyruvate + H2O</text>
        <dbReference type="Rhea" id="RHEA:10164"/>
        <dbReference type="ChEBI" id="CHEBI:15377"/>
        <dbReference type="ChEBI" id="CHEBI:58289"/>
        <dbReference type="ChEBI" id="CHEBI:58702"/>
        <dbReference type="EC" id="4.2.1.11"/>
    </reaction>
</comment>
<keyword evidence="10 13" id="KW-0479">Metal-binding</keyword>
<feature type="binding site" evidence="10">
    <location>
        <position position="162"/>
    </location>
    <ligand>
        <name>(2R)-2-phosphoglycerate</name>
        <dbReference type="ChEBI" id="CHEBI:58289"/>
    </ligand>
</feature>
<evidence type="ECO:0000256" key="8">
    <source>
        <dbReference type="ARBA" id="ARBA00023239"/>
    </source>
</evidence>
<evidence type="ECO:0000256" key="2">
    <source>
        <dbReference type="ARBA" id="ARBA00009604"/>
    </source>
</evidence>
<evidence type="ECO:0000313" key="17">
    <source>
        <dbReference type="Proteomes" id="UP000185544"/>
    </source>
</evidence>
<feature type="domain" description="Enolase N-terminal" evidence="15">
    <location>
        <begin position="4"/>
        <end position="133"/>
    </location>
</feature>
<feature type="binding site" evidence="10 13">
    <location>
        <position position="311"/>
    </location>
    <ligand>
        <name>Mg(2+)</name>
        <dbReference type="ChEBI" id="CHEBI:18420"/>
    </ligand>
</feature>
<dbReference type="PIRSF" id="PIRSF001400">
    <property type="entry name" value="Enolase"/>
    <property type="match status" value="1"/>
</dbReference>
<dbReference type="InterPro" id="IPR020811">
    <property type="entry name" value="Enolase_N"/>
</dbReference>
<feature type="binding site" evidence="12">
    <location>
        <position position="163"/>
    </location>
    <ligand>
        <name>substrate</name>
    </ligand>
</feature>
<evidence type="ECO:0000313" key="16">
    <source>
        <dbReference type="EMBL" id="APR99794.1"/>
    </source>
</evidence>
<evidence type="ECO:0000256" key="4">
    <source>
        <dbReference type="ARBA" id="ARBA00017068"/>
    </source>
</evidence>
<comment type="subcellular location">
    <subcellularLocation>
        <location evidence="10">Cytoplasm</location>
    </subcellularLocation>
    <subcellularLocation>
        <location evidence="10">Secreted</location>
    </subcellularLocation>
    <subcellularLocation>
        <location evidence="10">Cell surface</location>
    </subcellularLocation>
    <text evidence="10">Fractions of enolase are present in both the cytoplasm and on the cell surface.</text>
</comment>
<feature type="binding site" evidence="12">
    <location>
        <begin position="363"/>
        <end position="366"/>
    </location>
    <ligand>
        <name>substrate</name>
    </ligand>
</feature>
<dbReference type="InterPro" id="IPR020810">
    <property type="entry name" value="Enolase_C"/>
</dbReference>
<dbReference type="EC" id="4.2.1.11" evidence="3 10"/>
<dbReference type="InterPro" id="IPR029017">
    <property type="entry name" value="Enolase-like_N"/>
</dbReference>
<dbReference type="AlphaFoldDB" id="A0A1L6MWE2"/>
<keyword evidence="6 10" id="KW-0460">Magnesium</keyword>
<dbReference type="Pfam" id="PF03952">
    <property type="entry name" value="Enolase_N"/>
    <property type="match status" value="1"/>
</dbReference>
<keyword evidence="7 10" id="KW-0324">Glycolysis</keyword>
<feature type="binding site" evidence="10 13">
    <location>
        <position position="284"/>
    </location>
    <ligand>
        <name>Mg(2+)</name>
        <dbReference type="ChEBI" id="CHEBI:18420"/>
    </ligand>
</feature>
<sequence length="423" mass="46080">MSEIRRVHAREILDSRGNPTVEVEIYTQSGVGYAAVPSGCSTGSYEAVELRDREENRFAGNGVRQAVRHVRETLGPALVGVSAFEQTQIDQLLLQQDHTPDKSRLGANAILGVSLAVARAAADTLRVPLWRYVGGVSARTLPVPMMNILNGGKHADNGLDFQELMIVPFGFDHFHLALQAGVEIFHQLRFLLQQKGLVVAVGDEGGFAPRLSSHEEAFGYILRAIEGAGYRPGEQIGLAIDCAATEFFSPEKGTYRFERKERSGSELIAAYRAIADRFPLISLEDGCAEDDWQGWKELTQTLGGRMQLVGDDLFVTHLSRLEQGVQQGCANAILIKPNQVGTLTEALEAIQYAKRTGYGVVISHRSGETEDTFIADLAVGTQAGQIKAGSLCRSERTSKYNQLLRVEEALGVGAVYAGKFFSP</sequence>
<dbReference type="SFLD" id="SFLDS00001">
    <property type="entry name" value="Enolase"/>
    <property type="match status" value="1"/>
</dbReference>
<comment type="function">
    <text evidence="9 10">Catalyzes the reversible conversion of 2-phosphoglycerate (2-PG) into phosphoenolpyruvate (PEP). It is essential for the degradation of carbohydrates via glycolysis.</text>
</comment>
<dbReference type="PROSITE" id="PS00164">
    <property type="entry name" value="ENOLASE"/>
    <property type="match status" value="1"/>
</dbReference>
<accession>A0A1L6MWE2</accession>
<dbReference type="SMART" id="SM01192">
    <property type="entry name" value="Enolase_C"/>
    <property type="match status" value="1"/>
</dbReference>
<dbReference type="EMBL" id="CP016908">
    <property type="protein sequence ID" value="APR99794.1"/>
    <property type="molecule type" value="Genomic_DNA"/>
</dbReference>
<dbReference type="Pfam" id="PF00113">
    <property type="entry name" value="Enolase_C"/>
    <property type="match status" value="1"/>
</dbReference>
<evidence type="ECO:0000256" key="5">
    <source>
        <dbReference type="ARBA" id="ARBA00022525"/>
    </source>
</evidence>
<protein>
    <recommendedName>
        <fullName evidence="4 10">Enolase</fullName>
        <ecNumber evidence="3 10">4.2.1.11</ecNumber>
    </recommendedName>
    <alternativeName>
        <fullName evidence="10">2-phospho-D-glycerate hydro-lyase</fullName>
    </alternativeName>
    <alternativeName>
        <fullName evidence="10">2-phosphoglycerate dehydratase</fullName>
    </alternativeName>
</protein>
<feature type="binding site" evidence="10">
    <location>
        <position position="336"/>
    </location>
    <ligand>
        <name>(2R)-2-phosphoglycerate</name>
        <dbReference type="ChEBI" id="CHEBI:58289"/>
    </ligand>
</feature>
<dbReference type="OrthoDB" id="9804716at2"/>
<feature type="binding site" evidence="12">
    <location>
        <position position="154"/>
    </location>
    <ligand>
        <name>substrate</name>
    </ligand>
</feature>
<evidence type="ECO:0000256" key="1">
    <source>
        <dbReference type="ARBA" id="ARBA00005031"/>
    </source>
</evidence>
<dbReference type="GO" id="GO:0005576">
    <property type="term" value="C:extracellular region"/>
    <property type="evidence" value="ECO:0007669"/>
    <property type="project" value="UniProtKB-SubCell"/>
</dbReference>
<feature type="domain" description="Enolase C-terminal TIM barrel" evidence="14">
    <location>
        <begin position="138"/>
        <end position="423"/>
    </location>
</feature>
<evidence type="ECO:0000256" key="11">
    <source>
        <dbReference type="PIRSR" id="PIRSR001400-1"/>
    </source>
</evidence>
<keyword evidence="17" id="KW-1185">Reference proteome</keyword>
<evidence type="ECO:0000256" key="9">
    <source>
        <dbReference type="ARBA" id="ARBA00045763"/>
    </source>
</evidence>
<dbReference type="GO" id="GO:0004634">
    <property type="term" value="F:phosphopyruvate hydratase activity"/>
    <property type="evidence" value="ECO:0007669"/>
    <property type="project" value="UniProtKB-UniRule"/>
</dbReference>
<keyword evidence="16" id="KW-0670">Pyruvate</keyword>
<feature type="binding site" evidence="10">
    <location>
        <position position="366"/>
    </location>
    <ligand>
        <name>(2R)-2-phosphoglycerate</name>
        <dbReference type="ChEBI" id="CHEBI:58289"/>
    </ligand>
</feature>
<dbReference type="CDD" id="cd03313">
    <property type="entry name" value="enolase"/>
    <property type="match status" value="1"/>
</dbReference>
<dbReference type="NCBIfam" id="TIGR01060">
    <property type="entry name" value="eno"/>
    <property type="match status" value="1"/>
</dbReference>
<dbReference type="FunFam" id="3.30.390.10:FF:000001">
    <property type="entry name" value="Enolase"/>
    <property type="match status" value="1"/>
</dbReference>
<dbReference type="UniPathway" id="UPA00109">
    <property type="reaction ID" value="UER00187"/>
</dbReference>
<name>A0A1L6MWE2_9BACT</name>
<dbReference type="SFLD" id="SFLDF00002">
    <property type="entry name" value="enolase"/>
    <property type="match status" value="1"/>
</dbReference>
<keyword evidence="8 10" id="KW-0456">Lyase</keyword>
<evidence type="ECO:0000256" key="7">
    <source>
        <dbReference type="ARBA" id="ARBA00023152"/>
    </source>
</evidence>
<comment type="similarity">
    <text evidence="2 10">Belongs to the enolase family.</text>
</comment>
<feature type="binding site" evidence="10 13">
    <location>
        <position position="241"/>
    </location>
    <ligand>
        <name>Mg(2+)</name>
        <dbReference type="ChEBI" id="CHEBI:18420"/>
    </ligand>
</feature>
<dbReference type="GO" id="GO:0000287">
    <property type="term" value="F:magnesium ion binding"/>
    <property type="evidence" value="ECO:0007669"/>
    <property type="project" value="UniProtKB-UniRule"/>
</dbReference>
<feature type="active site" description="Proton donor" evidence="10 11">
    <location>
        <position position="204"/>
    </location>
</feature>
<dbReference type="PRINTS" id="PR00148">
    <property type="entry name" value="ENOLASE"/>
</dbReference>
<feature type="active site" description="Proton acceptor" evidence="10 11">
    <location>
        <position position="336"/>
    </location>
</feature>
<dbReference type="PANTHER" id="PTHR11902:SF1">
    <property type="entry name" value="ENOLASE"/>
    <property type="match status" value="1"/>
</dbReference>
<feature type="binding site" evidence="12">
    <location>
        <position position="284"/>
    </location>
    <ligand>
        <name>substrate</name>
    </ligand>
</feature>
<dbReference type="GO" id="GO:0006096">
    <property type="term" value="P:glycolytic process"/>
    <property type="evidence" value="ECO:0007669"/>
    <property type="project" value="UniProtKB-UniRule"/>
</dbReference>
<dbReference type="Proteomes" id="UP000185544">
    <property type="component" value="Chromosome"/>
</dbReference>
<dbReference type="SFLD" id="SFLDG00178">
    <property type="entry name" value="enolase"/>
    <property type="match status" value="1"/>
</dbReference>
<dbReference type="SUPFAM" id="SSF54826">
    <property type="entry name" value="Enolase N-terminal domain-like"/>
    <property type="match status" value="1"/>
</dbReference>
<dbReference type="PANTHER" id="PTHR11902">
    <property type="entry name" value="ENOLASE"/>
    <property type="match status" value="1"/>
</dbReference>